<evidence type="ECO:0000256" key="7">
    <source>
        <dbReference type="ARBA" id="ARBA00022771"/>
    </source>
</evidence>
<dbReference type="GO" id="GO:1990404">
    <property type="term" value="F:NAD+-protein mono-ADP-ribosyltransferase activity"/>
    <property type="evidence" value="ECO:0007669"/>
    <property type="project" value="TreeGrafter"/>
</dbReference>
<feature type="compositionally biased region" description="Polar residues" evidence="12">
    <location>
        <begin position="264"/>
        <end position="275"/>
    </location>
</feature>
<dbReference type="GO" id="GO:0003723">
    <property type="term" value="F:RNA binding"/>
    <property type="evidence" value="ECO:0007669"/>
    <property type="project" value="TreeGrafter"/>
</dbReference>
<dbReference type="InterPro" id="IPR041360">
    <property type="entry name" value="ZAP_HTH"/>
</dbReference>
<evidence type="ECO:0000313" key="16">
    <source>
        <dbReference type="EMBL" id="NWI81640.1"/>
    </source>
</evidence>
<proteinExistence type="inferred from homology"/>
<evidence type="ECO:0000256" key="6">
    <source>
        <dbReference type="ARBA" id="ARBA00022737"/>
    </source>
</evidence>
<dbReference type="AlphaFoldDB" id="A0A851EKU4"/>
<gene>
    <name evidence="16" type="primary">Parp12_2</name>
    <name evidence="16" type="ORF">DRYGAM_R00886</name>
</gene>
<evidence type="ECO:0000256" key="12">
    <source>
        <dbReference type="SAM" id="MobiDB-lite"/>
    </source>
</evidence>
<protein>
    <submittedName>
        <fullName evidence="16">PAR12 polymerase</fullName>
    </submittedName>
</protein>
<dbReference type="Proteomes" id="UP000604080">
    <property type="component" value="Unassembled WGS sequence"/>
</dbReference>
<organism evidence="16 17">
    <name type="scientific">Dryoscopus gambensis</name>
    <dbReference type="NCBI Taxonomy" id="85069"/>
    <lineage>
        <taxon>Eukaryota</taxon>
        <taxon>Metazoa</taxon>
        <taxon>Chordata</taxon>
        <taxon>Craniata</taxon>
        <taxon>Vertebrata</taxon>
        <taxon>Euteleostomi</taxon>
        <taxon>Archelosauria</taxon>
        <taxon>Archosauria</taxon>
        <taxon>Dinosauria</taxon>
        <taxon>Saurischia</taxon>
        <taxon>Theropoda</taxon>
        <taxon>Coelurosauria</taxon>
        <taxon>Aves</taxon>
        <taxon>Neognathae</taxon>
        <taxon>Neoaves</taxon>
        <taxon>Telluraves</taxon>
        <taxon>Australaves</taxon>
        <taxon>Passeriformes</taxon>
        <taxon>Corvoidea</taxon>
        <taxon>Malaconotidae</taxon>
        <taxon>Dryoscopus</taxon>
    </lineage>
</organism>
<evidence type="ECO:0000256" key="1">
    <source>
        <dbReference type="ARBA" id="ARBA00004123"/>
    </source>
</evidence>
<comment type="caution">
    <text evidence="16">The sequence shown here is derived from an EMBL/GenBank/DDBJ whole genome shotgun (WGS) entry which is preliminary data.</text>
</comment>
<evidence type="ECO:0000256" key="4">
    <source>
        <dbReference type="ARBA" id="ARBA00022553"/>
    </source>
</evidence>
<dbReference type="Pfam" id="PF00644">
    <property type="entry name" value="PARP"/>
    <property type="match status" value="1"/>
</dbReference>
<evidence type="ECO:0000256" key="8">
    <source>
        <dbReference type="ARBA" id="ARBA00022833"/>
    </source>
</evidence>
<dbReference type="PROSITE" id="PS50103">
    <property type="entry name" value="ZF_C3H1"/>
    <property type="match status" value="1"/>
</dbReference>
<dbReference type="InterPro" id="IPR057602">
    <property type="entry name" value="Zfn-CCCH_PARP12"/>
</dbReference>
<dbReference type="SUPFAM" id="SSF117839">
    <property type="entry name" value="WWE domain"/>
    <property type="match status" value="1"/>
</dbReference>
<dbReference type="PROSITE" id="PS50918">
    <property type="entry name" value="WWE"/>
    <property type="match status" value="1"/>
</dbReference>
<evidence type="ECO:0000256" key="9">
    <source>
        <dbReference type="ARBA" id="ARBA00023242"/>
    </source>
</evidence>
<dbReference type="InterPro" id="IPR000571">
    <property type="entry name" value="Znf_CCCH"/>
</dbReference>
<keyword evidence="7 11" id="KW-0863">Zinc-finger</keyword>
<dbReference type="InterPro" id="IPR036388">
    <property type="entry name" value="WH-like_DNA-bd_sf"/>
</dbReference>
<dbReference type="Pfam" id="PF23466">
    <property type="entry name" value="WWE_4"/>
    <property type="match status" value="1"/>
</dbReference>
<feature type="non-terminal residue" evidence="16">
    <location>
        <position position="694"/>
    </location>
</feature>
<dbReference type="Pfam" id="PF02825">
    <property type="entry name" value="WWE"/>
    <property type="match status" value="1"/>
</dbReference>
<sequence>MSDPAVFSFLTQTLCAHGGRLGLRELQEYVGLSAPQLQKTLSAAGPRQFLVVAGGTEVLAVTDVRVCVRKECDGCERLHLCKLHLSCKYSHDIMNAENKKVLKRHNLSGLSEDELQVLLLQNDEFFLPDACQFYNKKGGHCMQRNNCSKLHVCRHFLKGKCKFPRCIMSHNLLDGHALRVLETGGIDGKIASNFQAIYDYKHMEFNREQKKGYVQNYRPRNDFRQKPAVTRIKELKTTSQTVESVLHVPPSQVLFIQFSHAGPSSTVPAQSQDQLPTGAGNKDEGKKDSSSDDASKDNKKDNSDEICLFYVWKYCKNKDKCKSVHYHLPYKWEIHDGSFWRELSMMEEIEKAYCDPKNSSMASRNINFETMTCCSSLVRRLSTPSSVTKPTFLLTTQWIWYWKNNQDKWIEYGEQEEGNSMTSPSSAIIENLYQADPGAVVPFQAGQYQYELNFKEMTQTNTAFKTQRQICRRPKFVSSEDVQKIKTGSQRDSSIPNQPCPSHWDASALPDLGYKAVVISNVTSEYNGIKQLFHQTMKNYSILKIQRIQNPSLWKVFQWQKEKMKKENGGKEVQEKLLFHGTDVNSMKTICTQNFDWRICGSNGTNYGKGSYFARDASYSHIYSQATQQRYLMFVARVLVGDYVKGNATYVRPPRKCADRLRFYDSCVDDELNPSVFVVFEKHQIYPEYIIEYK</sequence>
<dbReference type="CDD" id="cd01439">
    <property type="entry name" value="TCCD_inducible_PARP_like"/>
    <property type="match status" value="1"/>
</dbReference>
<dbReference type="GO" id="GO:0061014">
    <property type="term" value="P:positive regulation of mRNA catabolic process"/>
    <property type="evidence" value="ECO:0007669"/>
    <property type="project" value="TreeGrafter"/>
</dbReference>
<feature type="region of interest" description="Disordered" evidence="12">
    <location>
        <begin position="264"/>
        <end position="300"/>
    </location>
</feature>
<dbReference type="InterPro" id="IPR037197">
    <property type="entry name" value="WWE_dom_sf"/>
</dbReference>
<evidence type="ECO:0000256" key="10">
    <source>
        <dbReference type="ARBA" id="ARBA00024347"/>
    </source>
</evidence>
<keyword evidence="4" id="KW-0597">Phosphoprotein</keyword>
<keyword evidence="9" id="KW-0539">Nucleus</keyword>
<feature type="non-terminal residue" evidence="16">
    <location>
        <position position="1"/>
    </location>
</feature>
<dbReference type="PANTHER" id="PTHR45740">
    <property type="entry name" value="POLY [ADP-RIBOSE] POLYMERASE"/>
    <property type="match status" value="1"/>
</dbReference>
<dbReference type="Pfam" id="PF18606">
    <property type="entry name" value="HTH_53"/>
    <property type="match status" value="1"/>
</dbReference>
<dbReference type="PANTHER" id="PTHR45740:SF8">
    <property type="entry name" value="ZINC FINGER CCCH-TYPE ANTIVIRAL PROTEIN 1"/>
    <property type="match status" value="1"/>
</dbReference>
<evidence type="ECO:0000313" key="17">
    <source>
        <dbReference type="Proteomes" id="UP000604080"/>
    </source>
</evidence>
<dbReference type="InterPro" id="IPR004170">
    <property type="entry name" value="WWE_dom"/>
</dbReference>
<dbReference type="GO" id="GO:0005737">
    <property type="term" value="C:cytoplasm"/>
    <property type="evidence" value="ECO:0007669"/>
    <property type="project" value="UniProtKB-SubCell"/>
</dbReference>
<feature type="domain" description="C3H1-type" evidence="13">
    <location>
        <begin position="152"/>
        <end position="173"/>
    </location>
</feature>
<accession>A0A851EKU4</accession>
<reference evidence="16" key="1">
    <citation type="submission" date="2019-10" db="EMBL/GenBank/DDBJ databases">
        <title>Bird 10,000 Genomes (B10K) Project - Family phase.</title>
        <authorList>
            <person name="Zhang G."/>
        </authorList>
    </citation>
    <scope>NUCLEOTIDE SEQUENCE</scope>
    <source>
        <strain evidence="16">B10K-DU-002-56</strain>
        <tissue evidence="16">Muscle</tissue>
    </source>
</reference>
<evidence type="ECO:0000259" key="13">
    <source>
        <dbReference type="PROSITE" id="PS50103"/>
    </source>
</evidence>
<dbReference type="InterPro" id="IPR012317">
    <property type="entry name" value="Poly(ADP-ribose)pol_cat_dom"/>
</dbReference>
<evidence type="ECO:0000256" key="5">
    <source>
        <dbReference type="ARBA" id="ARBA00022723"/>
    </source>
</evidence>
<dbReference type="InterPro" id="IPR051712">
    <property type="entry name" value="ARTD-AVP"/>
</dbReference>
<dbReference type="GO" id="GO:0032481">
    <property type="term" value="P:positive regulation of type I interferon production"/>
    <property type="evidence" value="ECO:0007669"/>
    <property type="project" value="TreeGrafter"/>
</dbReference>
<evidence type="ECO:0000259" key="14">
    <source>
        <dbReference type="PROSITE" id="PS50918"/>
    </source>
</evidence>
<dbReference type="SUPFAM" id="SSF56399">
    <property type="entry name" value="ADP-ribosylation"/>
    <property type="match status" value="1"/>
</dbReference>
<dbReference type="PROSITE" id="PS51059">
    <property type="entry name" value="PARP_CATALYTIC"/>
    <property type="match status" value="1"/>
</dbReference>
<comment type="subcellular location">
    <subcellularLocation>
        <location evidence="2">Cytoplasm</location>
    </subcellularLocation>
    <subcellularLocation>
        <location evidence="1">Nucleus</location>
    </subcellularLocation>
</comment>
<evidence type="ECO:0000256" key="3">
    <source>
        <dbReference type="ARBA" id="ARBA00022490"/>
    </source>
</evidence>
<evidence type="ECO:0000259" key="15">
    <source>
        <dbReference type="PROSITE" id="PS51059"/>
    </source>
</evidence>
<dbReference type="GO" id="GO:0008270">
    <property type="term" value="F:zinc ion binding"/>
    <property type="evidence" value="ECO:0007669"/>
    <property type="project" value="UniProtKB-KW"/>
</dbReference>
<keyword evidence="3" id="KW-0963">Cytoplasm</keyword>
<name>A0A851EKU4_9CORV</name>
<dbReference type="GO" id="GO:0009615">
    <property type="term" value="P:response to virus"/>
    <property type="evidence" value="ECO:0007669"/>
    <property type="project" value="TreeGrafter"/>
</dbReference>
<keyword evidence="17" id="KW-1185">Reference proteome</keyword>
<keyword evidence="8 11" id="KW-0862">Zinc</keyword>
<keyword evidence="6" id="KW-0677">Repeat</keyword>
<keyword evidence="5 11" id="KW-0479">Metal-binding</keyword>
<dbReference type="Gene3D" id="3.30.720.50">
    <property type="match status" value="1"/>
</dbReference>
<dbReference type="Pfam" id="PF25261">
    <property type="entry name" value="zf-CCCH_PARP12"/>
    <property type="match status" value="1"/>
</dbReference>
<dbReference type="EMBL" id="WEIT01032611">
    <property type="protein sequence ID" value="NWI81640.1"/>
    <property type="molecule type" value="Genomic_DNA"/>
</dbReference>
<evidence type="ECO:0000256" key="11">
    <source>
        <dbReference type="PROSITE-ProRule" id="PRU00723"/>
    </source>
</evidence>
<dbReference type="Gene3D" id="3.90.228.10">
    <property type="match status" value="1"/>
</dbReference>
<dbReference type="GO" id="GO:0003950">
    <property type="term" value="F:NAD+ poly-ADP-ribosyltransferase activity"/>
    <property type="evidence" value="ECO:0007669"/>
    <property type="project" value="InterPro"/>
</dbReference>
<feature type="domain" description="PARP catalytic" evidence="15">
    <location>
        <begin position="500"/>
        <end position="694"/>
    </location>
</feature>
<dbReference type="GO" id="GO:0005634">
    <property type="term" value="C:nucleus"/>
    <property type="evidence" value="ECO:0007669"/>
    <property type="project" value="UniProtKB-SubCell"/>
</dbReference>
<feature type="zinc finger region" description="C3H1-type" evidence="11">
    <location>
        <begin position="152"/>
        <end position="173"/>
    </location>
</feature>
<dbReference type="Gene3D" id="1.10.10.10">
    <property type="entry name" value="Winged helix-like DNA-binding domain superfamily/Winged helix DNA-binding domain"/>
    <property type="match status" value="1"/>
</dbReference>
<evidence type="ECO:0000256" key="2">
    <source>
        <dbReference type="ARBA" id="ARBA00004496"/>
    </source>
</evidence>
<comment type="similarity">
    <text evidence="10">Belongs to the ARTD/PARP family.</text>
</comment>
<feature type="compositionally biased region" description="Basic and acidic residues" evidence="12">
    <location>
        <begin position="281"/>
        <end position="300"/>
    </location>
</feature>
<feature type="domain" description="WWE" evidence="14">
    <location>
        <begin position="386"/>
        <end position="472"/>
    </location>
</feature>